<evidence type="ECO:0000259" key="3">
    <source>
        <dbReference type="Pfam" id="PF17919"/>
    </source>
</evidence>
<feature type="compositionally biased region" description="Basic and acidic residues" evidence="2">
    <location>
        <begin position="113"/>
        <end position="126"/>
    </location>
</feature>
<evidence type="ECO:0000256" key="2">
    <source>
        <dbReference type="SAM" id="MobiDB-lite"/>
    </source>
</evidence>
<feature type="region of interest" description="Disordered" evidence="2">
    <location>
        <begin position="429"/>
        <end position="461"/>
    </location>
</feature>
<keyword evidence="1" id="KW-0511">Multifunctional enzyme</keyword>
<feature type="region of interest" description="Disordered" evidence="2">
    <location>
        <begin position="381"/>
        <end position="412"/>
    </location>
</feature>
<dbReference type="PANTHER" id="PTHR37984">
    <property type="entry name" value="PROTEIN CBG26694"/>
    <property type="match status" value="1"/>
</dbReference>
<dbReference type="GO" id="GO:0003824">
    <property type="term" value="F:catalytic activity"/>
    <property type="evidence" value="ECO:0007669"/>
    <property type="project" value="UniProtKB-KW"/>
</dbReference>
<feature type="compositionally biased region" description="Gly residues" evidence="2">
    <location>
        <begin position="98"/>
        <end position="108"/>
    </location>
</feature>
<feature type="region of interest" description="Disordered" evidence="2">
    <location>
        <begin position="58"/>
        <end position="79"/>
    </location>
</feature>
<dbReference type="AlphaFoldDB" id="A0A6H5IEC0"/>
<evidence type="ECO:0000313" key="4">
    <source>
        <dbReference type="EMBL" id="CAB0036412.1"/>
    </source>
</evidence>
<feature type="region of interest" description="Disordered" evidence="2">
    <location>
        <begin position="96"/>
        <end position="133"/>
    </location>
</feature>
<name>A0A6H5IEC0_9HYME</name>
<reference evidence="4 5" key="1">
    <citation type="submission" date="2020-02" db="EMBL/GenBank/DDBJ databases">
        <authorList>
            <person name="Ferguson B K."/>
        </authorList>
    </citation>
    <scope>NUCLEOTIDE SEQUENCE [LARGE SCALE GENOMIC DNA]</scope>
</reference>
<feature type="compositionally biased region" description="Basic and acidic residues" evidence="2">
    <location>
        <begin position="636"/>
        <end position="645"/>
    </location>
</feature>
<dbReference type="InterPro" id="IPR041577">
    <property type="entry name" value="RT_RNaseH_2"/>
</dbReference>
<dbReference type="PANTHER" id="PTHR37984:SF5">
    <property type="entry name" value="PROTEIN NYNRIN-LIKE"/>
    <property type="match status" value="1"/>
</dbReference>
<organism evidence="4 5">
    <name type="scientific">Trichogramma brassicae</name>
    <dbReference type="NCBI Taxonomy" id="86971"/>
    <lineage>
        <taxon>Eukaryota</taxon>
        <taxon>Metazoa</taxon>
        <taxon>Ecdysozoa</taxon>
        <taxon>Arthropoda</taxon>
        <taxon>Hexapoda</taxon>
        <taxon>Insecta</taxon>
        <taxon>Pterygota</taxon>
        <taxon>Neoptera</taxon>
        <taxon>Endopterygota</taxon>
        <taxon>Hymenoptera</taxon>
        <taxon>Apocrita</taxon>
        <taxon>Proctotrupomorpha</taxon>
        <taxon>Chalcidoidea</taxon>
        <taxon>Trichogrammatidae</taxon>
        <taxon>Trichogramma</taxon>
    </lineage>
</organism>
<proteinExistence type="predicted"/>
<feature type="compositionally biased region" description="Acidic residues" evidence="2">
    <location>
        <begin position="65"/>
        <end position="75"/>
    </location>
</feature>
<dbReference type="InterPro" id="IPR043502">
    <property type="entry name" value="DNA/RNA_pol_sf"/>
</dbReference>
<dbReference type="Pfam" id="PF17919">
    <property type="entry name" value="RT_RNaseH_2"/>
    <property type="match status" value="1"/>
</dbReference>
<gene>
    <name evidence="4" type="ORF">TBRA_LOCUS8281</name>
</gene>
<dbReference type="Proteomes" id="UP000479190">
    <property type="component" value="Unassembled WGS sequence"/>
</dbReference>
<feature type="region of interest" description="Disordered" evidence="2">
    <location>
        <begin position="539"/>
        <end position="569"/>
    </location>
</feature>
<dbReference type="SUPFAM" id="SSF56672">
    <property type="entry name" value="DNA/RNA polymerases"/>
    <property type="match status" value="1"/>
</dbReference>
<evidence type="ECO:0000256" key="1">
    <source>
        <dbReference type="ARBA" id="ARBA00023268"/>
    </source>
</evidence>
<dbReference type="InterPro" id="IPR050951">
    <property type="entry name" value="Retrovirus_Pol_polyprotein"/>
</dbReference>
<protein>
    <recommendedName>
        <fullName evidence="3">Reverse transcriptase/retrotransposon-derived protein RNase H-like domain-containing protein</fullName>
    </recommendedName>
</protein>
<feature type="region of interest" description="Disordered" evidence="2">
    <location>
        <begin position="832"/>
        <end position="855"/>
    </location>
</feature>
<dbReference type="Gene3D" id="3.30.70.270">
    <property type="match status" value="1"/>
</dbReference>
<keyword evidence="5" id="KW-1185">Reference proteome</keyword>
<feature type="region of interest" description="Disordered" evidence="2">
    <location>
        <begin position="606"/>
        <end position="664"/>
    </location>
</feature>
<feature type="compositionally biased region" description="Basic and acidic residues" evidence="2">
    <location>
        <begin position="543"/>
        <end position="552"/>
    </location>
</feature>
<accession>A0A6H5IEC0</accession>
<evidence type="ECO:0000313" key="5">
    <source>
        <dbReference type="Proteomes" id="UP000479190"/>
    </source>
</evidence>
<sequence>MEALVRLEAPSMVWAKIRELPIQAVMEKLQQRRLSISGDEETLRVRLFRARCKALPDSNQLDVPWDPETDEEPEQDEKSLNETILQTKNHEMEIDQAQGGGAPTGADGGCVHPADDRGTHGDDKTRSGALDDELPDDRVFQMPQEGSHMARACPESEDNVERKDIACQVCGQRGCNGAGVRPLQLLVRPFGKRAGGGAGVVVRRASEKSHKAKESDRADDALIRWLYRLEQQDKLKVPTLGEVLAHCEWPRDDTLIPMPGGGTISEWCLRDLSAAGERPAGQADEGIEKIAAEPCETRKAKCVVARLLRKDTPFVWGADQEQAFATLKQSLSEAPVLVRPDFDKEFAIQTDASDYAIGAMERNTNEEQRRSFAAVVRGAATGRTAPSVRPAMDERAGASSSERNASEEARASQEAFLRGLRCTHRRTRWTGRSPFSPAITAGNGRRGNNERTPTEEELPVSVDRPAALARASVLHRRARDVARTEEESRCWRRRRAMLEQLVAARQPVEKNGTARHSRRFFVARLKRKFCLLEEGEATATLRRSGETTEESARVPTPPLAPVQEPSALPLPPPVQQVSYVAGLHGLVFQPFAVQQQRLPQTEYPLDGQQQRQLRRPGPYQEQQQHRQLPRRQPQQHQREEVRVEVRPLSPVAGPSSLSGNTAAPARIRGENFGGLSRWGSCRGLTLRAERVLSVTNLDTLAASVGSRTTATYVYKLWAAGCKGSTLPSLQSRMEEEPKELPFEESRSEEAAMESARRRKVLEWMTLQVYLRSTAILARPTYGASNRQLSRSRCNSRKSYFALKTCGCEKAFVVAVAAYNEIPRCALHSSGESVQQNASGRPSHRRLPVHSGPRFNDVRKSSARHFTRRLFRAERINRVYVLLLFSLDVCLYEA</sequence>
<feature type="domain" description="Reverse transcriptase/retrotransposon-derived protein RNase H-like" evidence="3">
    <location>
        <begin position="316"/>
        <end position="369"/>
    </location>
</feature>
<dbReference type="InterPro" id="IPR043128">
    <property type="entry name" value="Rev_trsase/Diguanyl_cyclase"/>
</dbReference>
<feature type="compositionally biased region" description="Low complexity" evidence="2">
    <location>
        <begin position="620"/>
        <end position="635"/>
    </location>
</feature>
<dbReference type="GO" id="GO:0071897">
    <property type="term" value="P:DNA biosynthetic process"/>
    <property type="evidence" value="ECO:0007669"/>
    <property type="project" value="UniProtKB-ARBA"/>
</dbReference>
<dbReference type="EMBL" id="CADCXV010000815">
    <property type="protein sequence ID" value="CAB0036412.1"/>
    <property type="molecule type" value="Genomic_DNA"/>
</dbReference>